<reference evidence="1 2" key="1">
    <citation type="journal article" date="2005" name="Genome Res.">
        <title>Comparative and functional genomic analyses of the pathogenicity of phytopathogen Xanthomonas campestris pv. campestris.</title>
        <authorList>
            <person name="Qian W."/>
            <person name="Jia Y."/>
            <person name="Ren S.X."/>
            <person name="He Y.Q."/>
            <person name="Feng J.X."/>
            <person name="Lu L.F."/>
            <person name="Sun Q."/>
            <person name="Ying G."/>
            <person name="Tang D.J."/>
            <person name="Tang H."/>
            <person name="Wu W."/>
            <person name="Hao P."/>
            <person name="Wang L."/>
            <person name="Jiang B.L."/>
            <person name="Zeng S."/>
            <person name="Gu W.Y."/>
            <person name="Lu G."/>
            <person name="Rong L."/>
            <person name="Tian Y."/>
            <person name="Yao Z."/>
            <person name="Fu G."/>
            <person name="Chen B."/>
            <person name="Fang R."/>
            <person name="Qiang B."/>
            <person name="Chen Z."/>
            <person name="Zhao G.P."/>
            <person name="Tang J.L."/>
            <person name="He C."/>
        </authorList>
    </citation>
    <scope>NUCLEOTIDE SEQUENCE [LARGE SCALE GENOMIC DNA]</scope>
    <source>
        <strain evidence="1 2">8004</strain>
    </source>
</reference>
<accession>A0A0H2XDL1</accession>
<organism evidence="1 2">
    <name type="scientific">Xanthomonas campestris pv. campestris (strain 8004)</name>
    <dbReference type="NCBI Taxonomy" id="314565"/>
    <lineage>
        <taxon>Bacteria</taxon>
        <taxon>Pseudomonadati</taxon>
        <taxon>Pseudomonadota</taxon>
        <taxon>Gammaproteobacteria</taxon>
        <taxon>Lysobacterales</taxon>
        <taxon>Lysobacteraceae</taxon>
        <taxon>Xanthomonas</taxon>
    </lineage>
</organism>
<proteinExistence type="predicted"/>
<evidence type="ECO:0000313" key="2">
    <source>
        <dbReference type="Proteomes" id="UP000000420"/>
    </source>
</evidence>
<sequence length="34" mass="3959">MTIHLPSKQDRLQRANRVPQTRVAVLAARMHTFD</sequence>
<dbReference type="Proteomes" id="UP000000420">
    <property type="component" value="Chromosome"/>
</dbReference>
<dbReference type="AlphaFoldDB" id="A0A0H2XDL1"/>
<gene>
    <name evidence="1" type="ordered locus">XC_3968</name>
</gene>
<dbReference type="HOGENOM" id="CLU_3376723_0_0_6"/>
<protein>
    <submittedName>
        <fullName evidence="1">Uncharacterized protein</fullName>
    </submittedName>
</protein>
<name>A0A0H2XDL1_XANC8</name>
<dbReference type="KEGG" id="xcb:XC_3968"/>
<evidence type="ECO:0000313" key="1">
    <source>
        <dbReference type="EMBL" id="AAY51007.1"/>
    </source>
</evidence>
<dbReference type="EMBL" id="CP000050">
    <property type="protein sequence ID" value="AAY51007.1"/>
    <property type="molecule type" value="Genomic_DNA"/>
</dbReference>